<comment type="subcellular location">
    <subcellularLocation>
        <location evidence="2 13">Golgi apparatus membrane</location>
        <topology evidence="2 13">Single-pass type II membrane protein</topology>
    </subcellularLocation>
</comment>
<keyword evidence="6" id="KW-0735">Signal-anchor</keyword>
<gene>
    <name evidence="15" type="ORF">KP79_PYT19120</name>
</gene>
<keyword evidence="4" id="KW-0812">Transmembrane</keyword>
<dbReference type="Gene3D" id="3.90.550.10">
    <property type="entry name" value="Spore Coat Polysaccharide Biosynthesis Protein SpsA, Chain A"/>
    <property type="match status" value="1"/>
</dbReference>
<dbReference type="SMART" id="SM00458">
    <property type="entry name" value="RICIN"/>
    <property type="match status" value="1"/>
</dbReference>
<dbReference type="Proteomes" id="UP000242188">
    <property type="component" value="Unassembled WGS sequence"/>
</dbReference>
<keyword evidence="9" id="KW-0472">Membrane</keyword>
<dbReference type="PANTHER" id="PTHR11675:SF63">
    <property type="entry name" value="POLYPEPTIDE N-ACETYLGALACTOSAMINYLTRANSFERASE"/>
    <property type="match status" value="1"/>
</dbReference>
<proteinExistence type="inferred from homology"/>
<keyword evidence="11" id="KW-0325">Glycoprotein</keyword>
<organism evidence="15 16">
    <name type="scientific">Mizuhopecten yessoensis</name>
    <name type="common">Japanese scallop</name>
    <name type="synonym">Patinopecten yessoensis</name>
    <dbReference type="NCBI Taxonomy" id="6573"/>
    <lineage>
        <taxon>Eukaryota</taxon>
        <taxon>Metazoa</taxon>
        <taxon>Spiralia</taxon>
        <taxon>Lophotrochozoa</taxon>
        <taxon>Mollusca</taxon>
        <taxon>Bivalvia</taxon>
        <taxon>Autobranchia</taxon>
        <taxon>Pteriomorphia</taxon>
        <taxon>Pectinida</taxon>
        <taxon>Pectinoidea</taxon>
        <taxon>Pectinidae</taxon>
        <taxon>Mizuhopecten</taxon>
    </lineage>
</organism>
<dbReference type="PANTHER" id="PTHR11675">
    <property type="entry name" value="N-ACETYLGALACTOSAMINYLTRANSFERASE"/>
    <property type="match status" value="1"/>
</dbReference>
<comment type="cofactor">
    <cofactor evidence="1 13">
        <name>Mn(2+)</name>
        <dbReference type="ChEBI" id="CHEBI:29035"/>
    </cofactor>
</comment>
<evidence type="ECO:0000256" key="11">
    <source>
        <dbReference type="ARBA" id="ARBA00023180"/>
    </source>
</evidence>
<dbReference type="PROSITE" id="PS50231">
    <property type="entry name" value="RICIN_B_LECTIN"/>
    <property type="match status" value="1"/>
</dbReference>
<dbReference type="AlphaFoldDB" id="A0A210PFA2"/>
<evidence type="ECO:0000256" key="5">
    <source>
        <dbReference type="ARBA" id="ARBA00022734"/>
    </source>
</evidence>
<dbReference type="CDD" id="cd02510">
    <property type="entry name" value="pp-GalNAc-T"/>
    <property type="match status" value="1"/>
</dbReference>
<dbReference type="OrthoDB" id="5988548at2759"/>
<dbReference type="STRING" id="6573.A0A210PFA2"/>
<dbReference type="InterPro" id="IPR045885">
    <property type="entry name" value="GalNAc-T"/>
</dbReference>
<dbReference type="SUPFAM" id="SSF50370">
    <property type="entry name" value="Ricin B-like lectins"/>
    <property type="match status" value="1"/>
</dbReference>
<dbReference type="InterPro" id="IPR029044">
    <property type="entry name" value="Nucleotide-diphossugar_trans"/>
</dbReference>
<evidence type="ECO:0000256" key="3">
    <source>
        <dbReference type="ARBA" id="ARBA00005680"/>
    </source>
</evidence>
<dbReference type="FunFam" id="3.90.550.10:FF:000053">
    <property type="entry name" value="Polypeptide N-acetylgalactosaminyltransferase"/>
    <property type="match status" value="1"/>
</dbReference>
<evidence type="ECO:0000256" key="7">
    <source>
        <dbReference type="ARBA" id="ARBA00022989"/>
    </source>
</evidence>
<dbReference type="SUPFAM" id="SSF53448">
    <property type="entry name" value="Nucleotide-diphospho-sugar transferases"/>
    <property type="match status" value="1"/>
</dbReference>
<dbReference type="InterPro" id="IPR001173">
    <property type="entry name" value="Glyco_trans_2-like"/>
</dbReference>
<keyword evidence="10 13" id="KW-1015">Disulfide bond</keyword>
<evidence type="ECO:0000256" key="10">
    <source>
        <dbReference type="ARBA" id="ARBA00023157"/>
    </source>
</evidence>
<keyword evidence="13" id="KW-0328">Glycosyltransferase</keyword>
<evidence type="ECO:0000256" key="1">
    <source>
        <dbReference type="ARBA" id="ARBA00001936"/>
    </source>
</evidence>
<sequence length="625" mass="72292">MMKRRSSLRCCATLTFVCVVFLSLMQVYNWTVFNSSPSTHEYLSSKNRLIADRRQHYRAINETQSSTFIKKKDNHNDGYSEYVVKDNSDPFMRDHYDIKKLHNLGVIRTPEDQRLRDEGHRQHAFNLLISDRLGFHRAIPDSRNKRCVNETYPVDLPEASVIICYFNEAWSTLFRTVVSVLDRSPQRYIKEIIIVDDTSEMTQWRDPIRTYVDKNLPKVRYVKTPERAGLIRARMFGASQASGQVLIFLDSHCEVNLHWIEPLLSRIKASKSTVAVPVMDIINPDTMEYVSSPLVRGGFNWGLHYRWDQLPDRIKQVKDYLSKPIESPTMAGGLFAIDRQYFNDMGQYDAGMDVWGGENLEISFRIWQCGGRLEIVPCSRVGHIFRKRRPYGSPKGQDTTLKNSLRLAHVWMDEYKEHFFKMNSAARNMPYGDISDRVVLRKQLGCKSFKWYLENIYPEQVLPTDKKDAPLSLGKFKRKEKVASALRGQIYHLHSSLCVQSESDVFTKKAMLVLEPCQDFGKEYKYQTWYKSKDDELLLSDILCLDVENVFQGRSFARLMKCHGNGGSQSWTIKKNGSVMMLYNPATGKCLRGSQDENGSPLDLGICDDTPSLSFQFRKRPSRSN</sequence>
<name>A0A210PFA2_MIZYE</name>
<dbReference type="Pfam" id="PF00652">
    <property type="entry name" value="Ricin_B_lectin"/>
    <property type="match status" value="1"/>
</dbReference>
<evidence type="ECO:0000313" key="16">
    <source>
        <dbReference type="Proteomes" id="UP000242188"/>
    </source>
</evidence>
<evidence type="ECO:0000259" key="14">
    <source>
        <dbReference type="SMART" id="SM00458"/>
    </source>
</evidence>
<comment type="similarity">
    <text evidence="3 13">Belongs to the glycosyltransferase 2 family. GalNAc-T subfamily.</text>
</comment>
<protein>
    <recommendedName>
        <fullName evidence="13">Polypeptide N-acetylgalactosaminyltransferase</fullName>
        <ecNumber evidence="13">2.4.1.-</ecNumber>
    </recommendedName>
    <alternativeName>
        <fullName evidence="13">Protein-UDP acetylgalactosaminyltransferase</fullName>
    </alternativeName>
</protein>
<evidence type="ECO:0000256" key="12">
    <source>
        <dbReference type="ARBA" id="ARBA00023211"/>
    </source>
</evidence>
<keyword evidence="13 15" id="KW-0808">Transferase</keyword>
<dbReference type="EMBL" id="NEDP02076740">
    <property type="protein sequence ID" value="OWF35126.1"/>
    <property type="molecule type" value="Genomic_DNA"/>
</dbReference>
<dbReference type="GO" id="GO:0006493">
    <property type="term" value="P:protein O-linked glycosylation"/>
    <property type="evidence" value="ECO:0007669"/>
    <property type="project" value="TreeGrafter"/>
</dbReference>
<evidence type="ECO:0000256" key="13">
    <source>
        <dbReference type="RuleBase" id="RU361242"/>
    </source>
</evidence>
<dbReference type="GO" id="GO:0005112">
    <property type="term" value="F:Notch binding"/>
    <property type="evidence" value="ECO:0007669"/>
    <property type="project" value="TreeGrafter"/>
</dbReference>
<feature type="domain" description="Ricin B lectin" evidence="14">
    <location>
        <begin position="487"/>
        <end position="618"/>
    </location>
</feature>
<evidence type="ECO:0000313" key="15">
    <source>
        <dbReference type="EMBL" id="OWF35126.1"/>
    </source>
</evidence>
<dbReference type="InterPro" id="IPR035992">
    <property type="entry name" value="Ricin_B-like_lectins"/>
</dbReference>
<evidence type="ECO:0000256" key="2">
    <source>
        <dbReference type="ARBA" id="ARBA00004323"/>
    </source>
</evidence>
<dbReference type="GO" id="GO:0030246">
    <property type="term" value="F:carbohydrate binding"/>
    <property type="evidence" value="ECO:0007669"/>
    <property type="project" value="UniProtKB-KW"/>
</dbReference>
<keyword evidence="16" id="KW-1185">Reference proteome</keyword>
<keyword evidence="8 13" id="KW-0333">Golgi apparatus</keyword>
<comment type="caution">
    <text evidence="15">The sequence shown here is derived from an EMBL/GenBank/DDBJ whole genome shotgun (WGS) entry which is preliminary data.</text>
</comment>
<keyword evidence="5 13" id="KW-0430">Lectin</keyword>
<keyword evidence="7" id="KW-1133">Transmembrane helix</keyword>
<dbReference type="GO" id="GO:0000139">
    <property type="term" value="C:Golgi membrane"/>
    <property type="evidence" value="ECO:0007669"/>
    <property type="project" value="UniProtKB-SubCell"/>
</dbReference>
<dbReference type="EC" id="2.4.1.-" evidence="13"/>
<reference evidence="15 16" key="1">
    <citation type="journal article" date="2017" name="Nat. Ecol. Evol.">
        <title>Scallop genome provides insights into evolution of bilaterian karyotype and development.</title>
        <authorList>
            <person name="Wang S."/>
            <person name="Zhang J."/>
            <person name="Jiao W."/>
            <person name="Li J."/>
            <person name="Xun X."/>
            <person name="Sun Y."/>
            <person name="Guo X."/>
            <person name="Huan P."/>
            <person name="Dong B."/>
            <person name="Zhang L."/>
            <person name="Hu X."/>
            <person name="Sun X."/>
            <person name="Wang J."/>
            <person name="Zhao C."/>
            <person name="Wang Y."/>
            <person name="Wang D."/>
            <person name="Huang X."/>
            <person name="Wang R."/>
            <person name="Lv J."/>
            <person name="Li Y."/>
            <person name="Zhang Z."/>
            <person name="Liu B."/>
            <person name="Lu W."/>
            <person name="Hui Y."/>
            <person name="Liang J."/>
            <person name="Zhou Z."/>
            <person name="Hou R."/>
            <person name="Li X."/>
            <person name="Liu Y."/>
            <person name="Li H."/>
            <person name="Ning X."/>
            <person name="Lin Y."/>
            <person name="Zhao L."/>
            <person name="Xing Q."/>
            <person name="Dou J."/>
            <person name="Li Y."/>
            <person name="Mao J."/>
            <person name="Guo H."/>
            <person name="Dou H."/>
            <person name="Li T."/>
            <person name="Mu C."/>
            <person name="Jiang W."/>
            <person name="Fu Q."/>
            <person name="Fu X."/>
            <person name="Miao Y."/>
            <person name="Liu J."/>
            <person name="Yu Q."/>
            <person name="Li R."/>
            <person name="Liao H."/>
            <person name="Li X."/>
            <person name="Kong Y."/>
            <person name="Jiang Z."/>
            <person name="Chourrout D."/>
            <person name="Li R."/>
            <person name="Bao Z."/>
        </authorList>
    </citation>
    <scope>NUCLEOTIDE SEQUENCE [LARGE SCALE GENOMIC DNA]</scope>
    <source>
        <strain evidence="15 16">PY_sf001</strain>
    </source>
</reference>
<dbReference type="InterPro" id="IPR000772">
    <property type="entry name" value="Ricin_B_lectin"/>
</dbReference>
<evidence type="ECO:0000256" key="9">
    <source>
        <dbReference type="ARBA" id="ARBA00023136"/>
    </source>
</evidence>
<evidence type="ECO:0000256" key="8">
    <source>
        <dbReference type="ARBA" id="ARBA00023034"/>
    </source>
</evidence>
<dbReference type="UniPathway" id="UPA00378"/>
<evidence type="ECO:0000256" key="6">
    <source>
        <dbReference type="ARBA" id="ARBA00022968"/>
    </source>
</evidence>
<keyword evidence="12 13" id="KW-0464">Manganese</keyword>
<dbReference type="Pfam" id="PF00535">
    <property type="entry name" value="Glycos_transf_2"/>
    <property type="match status" value="1"/>
</dbReference>
<evidence type="ECO:0000256" key="4">
    <source>
        <dbReference type="ARBA" id="ARBA00022692"/>
    </source>
</evidence>
<dbReference type="GO" id="GO:0004653">
    <property type="term" value="F:polypeptide N-acetylgalactosaminyltransferase activity"/>
    <property type="evidence" value="ECO:0007669"/>
    <property type="project" value="TreeGrafter"/>
</dbReference>
<accession>A0A210PFA2</accession>
<dbReference type="CDD" id="cd23440">
    <property type="entry name" value="beta-trefoil_Ricin_GALNT11"/>
    <property type="match status" value="1"/>
</dbReference>
<comment type="pathway">
    <text evidence="13">Protein modification; protein glycosylation.</text>
</comment>
<dbReference type="Gene3D" id="2.80.10.50">
    <property type="match status" value="1"/>
</dbReference>
<dbReference type="GO" id="GO:0008593">
    <property type="term" value="P:regulation of Notch signaling pathway"/>
    <property type="evidence" value="ECO:0007669"/>
    <property type="project" value="TreeGrafter"/>
</dbReference>